<evidence type="ECO:0000256" key="4">
    <source>
        <dbReference type="ARBA" id="ARBA00023163"/>
    </source>
</evidence>
<dbReference type="AlphaFoldDB" id="W9WJL1"/>
<dbReference type="HOGENOM" id="CLU_016058_0_0_1"/>
<dbReference type="GO" id="GO:0006351">
    <property type="term" value="P:DNA-templated transcription"/>
    <property type="evidence" value="ECO:0007669"/>
    <property type="project" value="InterPro"/>
</dbReference>
<comment type="caution">
    <text evidence="8">The sequence shown here is derived from an EMBL/GenBank/DDBJ whole genome shotgun (WGS) entry which is preliminary data.</text>
</comment>
<name>W9WJL1_9EURO</name>
<dbReference type="CDD" id="cd12148">
    <property type="entry name" value="fungal_TF_MHR"/>
    <property type="match status" value="1"/>
</dbReference>
<dbReference type="InterPro" id="IPR036864">
    <property type="entry name" value="Zn2-C6_fun-type_DNA-bd_sf"/>
</dbReference>
<evidence type="ECO:0000256" key="6">
    <source>
        <dbReference type="SAM" id="MobiDB-lite"/>
    </source>
</evidence>
<feature type="compositionally biased region" description="Polar residues" evidence="6">
    <location>
        <begin position="192"/>
        <end position="202"/>
    </location>
</feature>
<evidence type="ECO:0000256" key="3">
    <source>
        <dbReference type="ARBA" id="ARBA00023125"/>
    </source>
</evidence>
<dbReference type="InterPro" id="IPR007219">
    <property type="entry name" value="XnlR_reg_dom"/>
</dbReference>
<feature type="compositionally biased region" description="Polar residues" evidence="6">
    <location>
        <begin position="158"/>
        <end position="170"/>
    </location>
</feature>
<keyword evidence="9" id="KW-1185">Reference proteome</keyword>
<dbReference type="GO" id="GO:0003677">
    <property type="term" value="F:DNA binding"/>
    <property type="evidence" value="ECO:0007669"/>
    <property type="project" value="UniProtKB-KW"/>
</dbReference>
<evidence type="ECO:0000256" key="1">
    <source>
        <dbReference type="ARBA" id="ARBA00022723"/>
    </source>
</evidence>
<dbReference type="Gene3D" id="4.10.240.10">
    <property type="entry name" value="Zn(2)-C6 fungal-type DNA-binding domain"/>
    <property type="match status" value="1"/>
</dbReference>
<feature type="compositionally biased region" description="Polar residues" evidence="6">
    <location>
        <begin position="89"/>
        <end position="117"/>
    </location>
</feature>
<dbReference type="InterPro" id="IPR001138">
    <property type="entry name" value="Zn2Cys6_DnaBD"/>
</dbReference>
<dbReference type="RefSeq" id="XP_007747698.1">
    <property type="nucleotide sequence ID" value="XM_007749508.1"/>
</dbReference>
<dbReference type="Pfam" id="PF00172">
    <property type="entry name" value="Zn_clus"/>
    <property type="match status" value="1"/>
</dbReference>
<proteinExistence type="predicted"/>
<sequence>MTLPDSTTTVTTKPGLKRLACNFCRRKKIRCNGGSPCTNCLDHNEVCMKTTKRRPRKSKGTEDVDARLLRLESLLQMMHKPGELDSAAEQPSSVLPSSVGQNASQRNEAGSGHSSLSECTSWVNTGTISQAAAAACSGQIPVVHKFIVANNGGTSVSESPMATFNSQADTPHQLKPGPSRPEPQQLPMPDVSRNTRPSSSPIDSRDLRVCNSDGAPQRASPNLDESFALLERDMPSAEEGGSVYSGETTNWEYHGPRSWLSICSKPGVQWVMEKVGNSSFQDAASAFTEDITRRLKIDIDISGERHPDPSPETAWAYTRAYFDEANEAVFGIVHRPWLESKLQAHLANPSGDDDPVWYALRNAIFATGCRIVLSRTESFSKAKREAWRYFQNALSMNVQLLYLRTSLMSVQAMTIMTAYTGSIGSPCLEYMMCATAVRLACSKGLHREPPVAWNLSHHEACHRNWVFWAIYCLERQIVSRSGRPPMIDDDDISCQVPCSAPGGGFLNINYCQISIKLAQWSSLASRRISTKDVSRKGPQAFAGSIREINEQLASWCESIKGFIDFNSDIGLSRLPEGLTLQQTVQLYFSYYNLVLEIQSTLILPWSKALFNPTDQEVLRPEFEKSAEIAVEVCRKAILTTKHVRINADVSDSVAFHGPMNALMHLFIHVLERPHLPTARSDLALIDFGAGHFARLEYDTNSEYCVPFARSIANLARLAVERTNRTPLPTAHDSLPYQGPEMITDSSLLESLGLEDNFQMDMDPPLGRGSSSNAFDLELDNWSALLPIFAPTEGLAAFT</sequence>
<dbReference type="eggNOG" id="ENOG502QZJZ">
    <property type="taxonomic scope" value="Eukaryota"/>
</dbReference>
<evidence type="ECO:0000256" key="2">
    <source>
        <dbReference type="ARBA" id="ARBA00023015"/>
    </source>
</evidence>
<dbReference type="PROSITE" id="PS00463">
    <property type="entry name" value="ZN2_CY6_FUNGAL_1"/>
    <property type="match status" value="1"/>
</dbReference>
<accession>W9WJL1</accession>
<gene>
    <name evidence="8" type="ORF">A1O5_08927</name>
</gene>
<dbReference type="SUPFAM" id="SSF57701">
    <property type="entry name" value="Zn2/Cys6 DNA-binding domain"/>
    <property type="match status" value="1"/>
</dbReference>
<feature type="domain" description="Zn(2)-C6 fungal-type" evidence="7">
    <location>
        <begin position="20"/>
        <end position="49"/>
    </location>
</feature>
<evidence type="ECO:0000256" key="5">
    <source>
        <dbReference type="ARBA" id="ARBA00023242"/>
    </source>
</evidence>
<keyword evidence="1" id="KW-0479">Metal-binding</keyword>
<keyword evidence="4" id="KW-0804">Transcription</keyword>
<dbReference type="GeneID" id="19193625"/>
<evidence type="ECO:0000313" key="9">
    <source>
        <dbReference type="Proteomes" id="UP000019471"/>
    </source>
</evidence>
<dbReference type="GO" id="GO:0008270">
    <property type="term" value="F:zinc ion binding"/>
    <property type="evidence" value="ECO:0007669"/>
    <property type="project" value="InterPro"/>
</dbReference>
<dbReference type="SMART" id="SM00906">
    <property type="entry name" value="Fungal_trans"/>
    <property type="match status" value="1"/>
</dbReference>
<keyword evidence="3" id="KW-0238">DNA-binding</keyword>
<organism evidence="8 9">
    <name type="scientific">Cladophialophora psammophila CBS 110553</name>
    <dbReference type="NCBI Taxonomy" id="1182543"/>
    <lineage>
        <taxon>Eukaryota</taxon>
        <taxon>Fungi</taxon>
        <taxon>Dikarya</taxon>
        <taxon>Ascomycota</taxon>
        <taxon>Pezizomycotina</taxon>
        <taxon>Eurotiomycetes</taxon>
        <taxon>Chaetothyriomycetidae</taxon>
        <taxon>Chaetothyriales</taxon>
        <taxon>Herpotrichiellaceae</taxon>
        <taxon>Cladophialophora</taxon>
    </lineage>
</organism>
<protein>
    <recommendedName>
        <fullName evidence="7">Zn(2)-C6 fungal-type domain-containing protein</fullName>
    </recommendedName>
</protein>
<reference evidence="8 9" key="1">
    <citation type="submission" date="2013-03" db="EMBL/GenBank/DDBJ databases">
        <title>The Genome Sequence of Cladophialophora psammophila CBS 110553.</title>
        <authorList>
            <consortium name="The Broad Institute Genomics Platform"/>
            <person name="Cuomo C."/>
            <person name="de Hoog S."/>
            <person name="Gorbushina A."/>
            <person name="Walker B."/>
            <person name="Young S.K."/>
            <person name="Zeng Q."/>
            <person name="Gargeya S."/>
            <person name="Fitzgerald M."/>
            <person name="Haas B."/>
            <person name="Abouelleil A."/>
            <person name="Allen A.W."/>
            <person name="Alvarado L."/>
            <person name="Arachchi H.M."/>
            <person name="Berlin A.M."/>
            <person name="Chapman S.B."/>
            <person name="Gainer-Dewar J."/>
            <person name="Goldberg J."/>
            <person name="Griggs A."/>
            <person name="Gujja S."/>
            <person name="Hansen M."/>
            <person name="Howarth C."/>
            <person name="Imamovic A."/>
            <person name="Ireland A."/>
            <person name="Larimer J."/>
            <person name="McCowan C."/>
            <person name="Murphy C."/>
            <person name="Pearson M."/>
            <person name="Poon T.W."/>
            <person name="Priest M."/>
            <person name="Roberts A."/>
            <person name="Saif S."/>
            <person name="Shea T."/>
            <person name="Sisk P."/>
            <person name="Sykes S."/>
            <person name="Wortman J."/>
            <person name="Nusbaum C."/>
            <person name="Birren B."/>
        </authorList>
    </citation>
    <scope>NUCLEOTIDE SEQUENCE [LARGE SCALE GENOMIC DNA]</scope>
    <source>
        <strain evidence="8 9">CBS 110553</strain>
    </source>
</reference>
<dbReference type="GO" id="GO:0000981">
    <property type="term" value="F:DNA-binding transcription factor activity, RNA polymerase II-specific"/>
    <property type="evidence" value="ECO:0007669"/>
    <property type="project" value="InterPro"/>
</dbReference>
<keyword evidence="2" id="KW-0805">Transcription regulation</keyword>
<dbReference type="CDD" id="cd00067">
    <property type="entry name" value="GAL4"/>
    <property type="match status" value="1"/>
</dbReference>
<dbReference type="InterPro" id="IPR050987">
    <property type="entry name" value="AtrR-like"/>
</dbReference>
<dbReference type="EMBL" id="AMGX01000014">
    <property type="protein sequence ID" value="EXJ68312.1"/>
    <property type="molecule type" value="Genomic_DNA"/>
</dbReference>
<feature type="region of interest" description="Disordered" evidence="6">
    <location>
        <begin position="84"/>
        <end position="117"/>
    </location>
</feature>
<dbReference type="PANTHER" id="PTHR46910">
    <property type="entry name" value="TRANSCRIPTION FACTOR PDR1"/>
    <property type="match status" value="1"/>
</dbReference>
<feature type="region of interest" description="Disordered" evidence="6">
    <location>
        <begin position="158"/>
        <end position="223"/>
    </location>
</feature>
<dbReference type="STRING" id="1182543.W9WJL1"/>
<keyword evidence="5" id="KW-0539">Nucleus</keyword>
<dbReference type="SMART" id="SM00066">
    <property type="entry name" value="GAL4"/>
    <property type="match status" value="1"/>
</dbReference>
<evidence type="ECO:0000259" key="7">
    <source>
        <dbReference type="PROSITE" id="PS50048"/>
    </source>
</evidence>
<dbReference type="PROSITE" id="PS50048">
    <property type="entry name" value="ZN2_CY6_FUNGAL_2"/>
    <property type="match status" value="1"/>
</dbReference>
<dbReference type="OrthoDB" id="39175at2759"/>
<dbReference type="PANTHER" id="PTHR46910:SF25">
    <property type="entry name" value="ABC-TRANSPORTER-REGULATING TRANSCRIPTION FACTOR"/>
    <property type="match status" value="1"/>
</dbReference>
<dbReference type="Pfam" id="PF04082">
    <property type="entry name" value="Fungal_trans"/>
    <property type="match status" value="1"/>
</dbReference>
<dbReference type="Proteomes" id="UP000019471">
    <property type="component" value="Unassembled WGS sequence"/>
</dbReference>
<evidence type="ECO:0000313" key="8">
    <source>
        <dbReference type="EMBL" id="EXJ68312.1"/>
    </source>
</evidence>